<dbReference type="SUPFAM" id="SSF57850">
    <property type="entry name" value="RING/U-box"/>
    <property type="match status" value="1"/>
</dbReference>
<dbReference type="AlphaFoldDB" id="A0A7J7NJ79"/>
<dbReference type="Gene3D" id="3.30.40.10">
    <property type="entry name" value="Zinc/RING finger domain, C3HC4 (zinc finger)"/>
    <property type="match status" value="1"/>
</dbReference>
<evidence type="ECO:0000259" key="9">
    <source>
        <dbReference type="PROSITE" id="PS51698"/>
    </source>
</evidence>
<dbReference type="SMART" id="SM00504">
    <property type="entry name" value="Ubox"/>
    <property type="match status" value="1"/>
</dbReference>
<dbReference type="PROSITE" id="PS51698">
    <property type="entry name" value="U_BOX"/>
    <property type="match status" value="1"/>
</dbReference>
<evidence type="ECO:0000256" key="1">
    <source>
        <dbReference type="ARBA" id="ARBA00000900"/>
    </source>
</evidence>
<gene>
    <name evidence="10" type="ORF">GIB67_029791</name>
</gene>
<dbReference type="EC" id="2.3.2.27" evidence="5"/>
<evidence type="ECO:0000256" key="7">
    <source>
        <dbReference type="ARBA" id="ARBA00022786"/>
    </source>
</evidence>
<dbReference type="GO" id="GO:0061630">
    <property type="term" value="F:ubiquitin protein ligase activity"/>
    <property type="evidence" value="ECO:0007669"/>
    <property type="project" value="UniProtKB-EC"/>
</dbReference>
<evidence type="ECO:0000256" key="5">
    <source>
        <dbReference type="ARBA" id="ARBA00012483"/>
    </source>
</evidence>
<evidence type="ECO:0000256" key="8">
    <source>
        <dbReference type="ARBA" id="ARBA00023242"/>
    </source>
</evidence>
<sequence length="193" mass="22687">MLLAMGKKQHSKDRMFITNTEWATEWGDAKSKELSTPFNFKCLPFYCCALTFTHFEDSACTRDGSVFELMQIMPYIKKYGKHPVTGVPLKQANLIPLTFHKNSEESYDSVHIPIFSPTREDIDPTLQQVEAEEAKQAKIEWKLEFERLENEFWEEQHSAYFNLQRNMPDYDSSDDSSDGWQRGQYNWQKCECN</sequence>
<evidence type="ECO:0000256" key="4">
    <source>
        <dbReference type="ARBA" id="ARBA00007930"/>
    </source>
</evidence>
<dbReference type="OrthoDB" id="1600814at2759"/>
<comment type="caution">
    <text evidence="10">The sequence shown here is derived from an EMBL/GenBank/DDBJ whole genome shotgun (WGS) entry which is preliminary data.</text>
</comment>
<keyword evidence="8" id="KW-0539">Nucleus</keyword>
<dbReference type="Proteomes" id="UP000541444">
    <property type="component" value="Unassembled WGS sequence"/>
</dbReference>
<comment type="similarity">
    <text evidence="4">Belongs to the cyclophilin-type PPIase family. PPIL2 subfamily.</text>
</comment>
<keyword evidence="6" id="KW-0808">Transferase</keyword>
<comment type="subcellular location">
    <subcellularLocation>
        <location evidence="2">Nucleus</location>
    </subcellularLocation>
</comment>
<evidence type="ECO:0000256" key="3">
    <source>
        <dbReference type="ARBA" id="ARBA00004906"/>
    </source>
</evidence>
<keyword evidence="11" id="KW-1185">Reference proteome</keyword>
<dbReference type="FunFam" id="3.30.40.10:FF:000079">
    <property type="entry name" value="Peptidyl-prolyl cis-trans isomerase 2"/>
    <property type="match status" value="1"/>
</dbReference>
<evidence type="ECO:0000256" key="2">
    <source>
        <dbReference type="ARBA" id="ARBA00004123"/>
    </source>
</evidence>
<evidence type="ECO:0000313" key="10">
    <source>
        <dbReference type="EMBL" id="KAF6167153.1"/>
    </source>
</evidence>
<dbReference type="InterPro" id="IPR013083">
    <property type="entry name" value="Znf_RING/FYVE/PHD"/>
</dbReference>
<protein>
    <recommendedName>
        <fullName evidence="5">RING-type E3 ubiquitin transferase</fullName>
        <ecNumber evidence="5">2.3.2.27</ecNumber>
    </recommendedName>
</protein>
<dbReference type="EMBL" id="JACGCM010000764">
    <property type="protein sequence ID" value="KAF6167153.1"/>
    <property type="molecule type" value="Genomic_DNA"/>
</dbReference>
<accession>A0A7J7NJ79</accession>
<evidence type="ECO:0000313" key="11">
    <source>
        <dbReference type="Proteomes" id="UP000541444"/>
    </source>
</evidence>
<proteinExistence type="inferred from homology"/>
<dbReference type="GO" id="GO:0016567">
    <property type="term" value="P:protein ubiquitination"/>
    <property type="evidence" value="ECO:0007669"/>
    <property type="project" value="UniProtKB-UniPathway"/>
</dbReference>
<dbReference type="UniPathway" id="UPA00143"/>
<comment type="pathway">
    <text evidence="3">Protein modification; protein ubiquitination.</text>
</comment>
<dbReference type="GO" id="GO:0005634">
    <property type="term" value="C:nucleus"/>
    <property type="evidence" value="ECO:0007669"/>
    <property type="project" value="UniProtKB-SubCell"/>
</dbReference>
<reference evidence="10 11" key="1">
    <citation type="journal article" date="2020" name="IScience">
        <title>Genome Sequencing of the Endangered Kingdonia uniflora (Circaeasteraceae, Ranunculales) Reveals Potential Mechanisms of Evolutionary Specialization.</title>
        <authorList>
            <person name="Sun Y."/>
            <person name="Deng T."/>
            <person name="Zhang A."/>
            <person name="Moore M.J."/>
            <person name="Landis J.B."/>
            <person name="Lin N."/>
            <person name="Zhang H."/>
            <person name="Zhang X."/>
            <person name="Huang J."/>
            <person name="Zhang X."/>
            <person name="Sun H."/>
            <person name="Wang H."/>
        </authorList>
    </citation>
    <scope>NUCLEOTIDE SEQUENCE [LARGE SCALE GENOMIC DNA]</scope>
    <source>
        <strain evidence="10">TB1705</strain>
        <tissue evidence="10">Leaf</tissue>
    </source>
</reference>
<evidence type="ECO:0000256" key="6">
    <source>
        <dbReference type="ARBA" id="ARBA00022679"/>
    </source>
</evidence>
<dbReference type="InterPro" id="IPR003613">
    <property type="entry name" value="Ubox_domain"/>
</dbReference>
<feature type="domain" description="U-box" evidence="9">
    <location>
        <begin position="41"/>
        <end position="114"/>
    </location>
</feature>
<name>A0A7J7NJ79_9MAGN</name>
<keyword evidence="7" id="KW-0833">Ubl conjugation pathway</keyword>
<comment type="catalytic activity">
    <reaction evidence="1">
        <text>S-ubiquitinyl-[E2 ubiquitin-conjugating enzyme]-L-cysteine + [acceptor protein]-L-lysine = [E2 ubiquitin-conjugating enzyme]-L-cysteine + N(6)-ubiquitinyl-[acceptor protein]-L-lysine.</text>
        <dbReference type="EC" id="2.3.2.27"/>
    </reaction>
</comment>
<organism evidence="10 11">
    <name type="scientific">Kingdonia uniflora</name>
    <dbReference type="NCBI Taxonomy" id="39325"/>
    <lineage>
        <taxon>Eukaryota</taxon>
        <taxon>Viridiplantae</taxon>
        <taxon>Streptophyta</taxon>
        <taxon>Embryophyta</taxon>
        <taxon>Tracheophyta</taxon>
        <taxon>Spermatophyta</taxon>
        <taxon>Magnoliopsida</taxon>
        <taxon>Ranunculales</taxon>
        <taxon>Circaeasteraceae</taxon>
        <taxon>Kingdonia</taxon>
    </lineage>
</organism>